<evidence type="ECO:0000256" key="6">
    <source>
        <dbReference type="ARBA" id="ARBA00023136"/>
    </source>
</evidence>
<evidence type="ECO:0000256" key="3">
    <source>
        <dbReference type="ARBA" id="ARBA00022448"/>
    </source>
</evidence>
<feature type="transmembrane region" description="Helical" evidence="7">
    <location>
        <begin position="389"/>
        <end position="412"/>
    </location>
</feature>
<dbReference type="GO" id="GO:0005381">
    <property type="term" value="F:iron ion transmembrane transporter activity"/>
    <property type="evidence" value="ECO:0007669"/>
    <property type="project" value="UniProtKB-UniRule"/>
</dbReference>
<dbReference type="InterPro" id="IPR036259">
    <property type="entry name" value="MFS_trans_sf"/>
</dbReference>
<evidence type="ECO:0000256" key="5">
    <source>
        <dbReference type="ARBA" id="ARBA00022989"/>
    </source>
</evidence>
<comment type="caution">
    <text evidence="7">Lacks conserved residue(s) required for the propagation of feature annotation.</text>
</comment>
<dbReference type="PANTHER" id="PTHR11660:SF57">
    <property type="entry name" value="SOLUTE CARRIER FAMILY 40 MEMBER"/>
    <property type="match status" value="1"/>
</dbReference>
<evidence type="ECO:0000256" key="4">
    <source>
        <dbReference type="ARBA" id="ARBA00022692"/>
    </source>
</evidence>
<organism evidence="9 10">
    <name type="scientific">Aspergillus phoenicis ATCC 13157</name>
    <dbReference type="NCBI Taxonomy" id="1353007"/>
    <lineage>
        <taxon>Eukaryota</taxon>
        <taxon>Fungi</taxon>
        <taxon>Dikarya</taxon>
        <taxon>Ascomycota</taxon>
        <taxon>Pezizomycotina</taxon>
        <taxon>Eurotiomycetes</taxon>
        <taxon>Eurotiomycetidae</taxon>
        <taxon>Eurotiales</taxon>
        <taxon>Aspergillaceae</taxon>
        <taxon>Aspergillus</taxon>
    </lineage>
</organism>
<sequence length="511" mass="55666">MAESPLLQAHTGPRTSCDSQDPAEPFLPRPSAPGSSVHQNPTRILFRLYISHFLSTWNSRMFEFGAVLFLATIFPGTLRYTSVYALVRSLSAVVLSSWLGSVVDRANRLRAIRHSIIWQRIPVAASCACFTALLTPSTTAFTSLVFAGTVLLACVEKLAATANCVAVERDWAIVVSDALDIPRQADLNASMRRIDLFCKLLAPVVISVVDGLSTKIAIWTVLVVNVSCVVVEYIAIAQVYTSIPELKRCQDESSEIGDGPGLEPQDGGSAPTAARRIAQYSRKALAPWREYVASSVFLASLALSLLYLTVLSFGTTMVTYLLHTGFTPLQVSGMRIGAVIAELSGTWAAPFITGRIGPIRSGLWFLNWQFACLAAAVAAFAFLDNQSQVVAISLIVGVALSRIGLWGFDLSVQFLVQEGVDERARARFSSTEMALQNIFELLSFATTIAFPLPEQFKYPVFISYGGIAIAAICFATYVRKERGHLLHTSKCFGGDKKRIVPDPQDVLIRRA</sequence>
<comment type="function">
    <text evidence="7">May be involved in iron transport and iron homeostasis.</text>
</comment>
<evidence type="ECO:0000313" key="10">
    <source>
        <dbReference type="Proteomes" id="UP000254937"/>
    </source>
</evidence>
<dbReference type="SUPFAM" id="SSF103473">
    <property type="entry name" value="MFS general substrate transporter"/>
    <property type="match status" value="1"/>
</dbReference>
<evidence type="ECO:0000313" key="9">
    <source>
        <dbReference type="EMBL" id="RDK36860.1"/>
    </source>
</evidence>
<dbReference type="Proteomes" id="UP000254937">
    <property type="component" value="Unassembled WGS sequence"/>
</dbReference>
<keyword evidence="7" id="KW-0406">Ion transport</keyword>
<comment type="similarity">
    <text evidence="2 7">Belongs to the ferroportin (FP) (TC 2.A.100) family. SLC40A subfamily.</text>
</comment>
<dbReference type="InterPro" id="IPR009716">
    <property type="entry name" value="Ferroportin-1"/>
</dbReference>
<feature type="transmembrane region" description="Helical" evidence="7">
    <location>
        <begin position="216"/>
        <end position="240"/>
    </location>
</feature>
<keyword evidence="5 7" id="KW-1133">Transmembrane helix</keyword>
<accession>A0A370P4W1</accession>
<dbReference type="GO" id="GO:0016020">
    <property type="term" value="C:membrane"/>
    <property type="evidence" value="ECO:0007669"/>
    <property type="project" value="UniProtKB-SubCell"/>
</dbReference>
<feature type="region of interest" description="Disordered" evidence="8">
    <location>
        <begin position="251"/>
        <end position="270"/>
    </location>
</feature>
<evidence type="ECO:0000256" key="2">
    <source>
        <dbReference type="ARBA" id="ARBA00006279"/>
    </source>
</evidence>
<dbReference type="Gene3D" id="1.20.1250.20">
    <property type="entry name" value="MFS general substrate transporter like domains"/>
    <property type="match status" value="1"/>
</dbReference>
<keyword evidence="10" id="KW-1185">Reference proteome</keyword>
<evidence type="ECO:0000256" key="7">
    <source>
        <dbReference type="RuleBase" id="RU365065"/>
    </source>
</evidence>
<feature type="transmembrane region" description="Helical" evidence="7">
    <location>
        <begin position="84"/>
        <end position="103"/>
    </location>
</feature>
<reference evidence="9 10" key="1">
    <citation type="submission" date="2018-07" db="EMBL/GenBank/DDBJ databases">
        <title>Section-level genome sequencing of Aspergillus section Nigri to investigate inter- and intra-species variation.</title>
        <authorList>
            <consortium name="DOE Joint Genome Institute"/>
            <person name="Vesth T.C."/>
            <person name="Nybo J.L."/>
            <person name="Theobald S."/>
            <person name="Frisvad J.C."/>
            <person name="Larsen T.O."/>
            <person name="Nielsen K.F."/>
            <person name="Hoof J.B."/>
            <person name="Brandl J."/>
            <person name="Salamov A."/>
            <person name="Riley R."/>
            <person name="Gladden J.M."/>
            <person name="Phatale P."/>
            <person name="Nielsen M.T."/>
            <person name="Lyhne E.K."/>
            <person name="Kogle M.E."/>
            <person name="Strasser K."/>
            <person name="McDonnell E."/>
            <person name="Barry K."/>
            <person name="Clum A."/>
            <person name="Chen C."/>
            <person name="Nolan M."/>
            <person name="Sandor L."/>
            <person name="Kuo A."/>
            <person name="Lipzen A."/>
            <person name="Hainaut M."/>
            <person name="Drula E."/>
            <person name="Tsang A."/>
            <person name="Magnuson J.K."/>
            <person name="Henrissat B."/>
            <person name="Wiebenga A."/>
            <person name="Simmons B.A."/>
            <person name="Makela M.R."/>
            <person name="De vries R.P."/>
            <person name="Grigoriev I.V."/>
            <person name="Mortensen U.H."/>
            <person name="Baker S.E."/>
            <person name="Andersen M.R."/>
        </authorList>
    </citation>
    <scope>NUCLEOTIDE SEQUENCE [LARGE SCALE GENOMIC DNA]</scope>
    <source>
        <strain evidence="9 10">ATCC 13157</strain>
    </source>
</reference>
<feature type="region of interest" description="Disordered" evidence="8">
    <location>
        <begin position="1"/>
        <end position="38"/>
    </location>
</feature>
<feature type="transmembrane region" description="Helical" evidence="7">
    <location>
        <begin position="458"/>
        <end position="478"/>
    </location>
</feature>
<name>A0A370P4W1_ASPPH</name>
<dbReference type="PANTHER" id="PTHR11660">
    <property type="entry name" value="SOLUTE CARRIER FAMILY 40 MEMBER"/>
    <property type="match status" value="1"/>
</dbReference>
<protein>
    <recommendedName>
        <fullName evidence="7">Solute carrier family 40 member</fullName>
    </recommendedName>
</protein>
<dbReference type="CDD" id="cd17480">
    <property type="entry name" value="MFS_SLC40A1_like"/>
    <property type="match status" value="1"/>
</dbReference>
<comment type="subcellular location">
    <subcellularLocation>
        <location evidence="1 7">Membrane</location>
        <topology evidence="1 7">Multi-pass membrane protein</topology>
    </subcellularLocation>
</comment>
<proteinExistence type="inferred from homology"/>
<dbReference type="Pfam" id="PF06963">
    <property type="entry name" value="FPN1"/>
    <property type="match status" value="1"/>
</dbReference>
<feature type="transmembrane region" description="Helical" evidence="7">
    <location>
        <begin position="364"/>
        <end position="383"/>
    </location>
</feature>
<dbReference type="AlphaFoldDB" id="A0A370P4W1"/>
<feature type="transmembrane region" description="Helical" evidence="7">
    <location>
        <begin position="123"/>
        <end position="147"/>
    </location>
</feature>
<keyword evidence="3 7" id="KW-0813">Transport</keyword>
<evidence type="ECO:0000256" key="1">
    <source>
        <dbReference type="ARBA" id="ARBA00004141"/>
    </source>
</evidence>
<evidence type="ECO:0000256" key="8">
    <source>
        <dbReference type="SAM" id="MobiDB-lite"/>
    </source>
</evidence>
<keyword evidence="6 7" id="KW-0472">Membrane</keyword>
<keyword evidence="4 7" id="KW-0812">Transmembrane</keyword>
<gene>
    <name evidence="9" type="ORF">M752DRAFT_242525</name>
</gene>
<dbReference type="EMBL" id="KZ851875">
    <property type="protein sequence ID" value="RDK36860.1"/>
    <property type="molecule type" value="Genomic_DNA"/>
</dbReference>
<feature type="transmembrane region" description="Helical" evidence="7">
    <location>
        <begin position="291"/>
        <end position="313"/>
    </location>
</feature>